<organism evidence="1 2">
    <name type="scientific">Palleronia caenipelagi</name>
    <dbReference type="NCBI Taxonomy" id="2489174"/>
    <lineage>
        <taxon>Bacteria</taxon>
        <taxon>Pseudomonadati</taxon>
        <taxon>Pseudomonadota</taxon>
        <taxon>Alphaproteobacteria</taxon>
        <taxon>Rhodobacterales</taxon>
        <taxon>Roseobacteraceae</taxon>
        <taxon>Palleronia</taxon>
    </lineage>
</organism>
<evidence type="ECO:0000313" key="2">
    <source>
        <dbReference type="Proteomes" id="UP000318590"/>
    </source>
</evidence>
<dbReference type="InterPro" id="IPR001387">
    <property type="entry name" value="Cro/C1-type_HTH"/>
</dbReference>
<dbReference type="CDD" id="cd00093">
    <property type="entry name" value="HTH_XRE"/>
    <property type="match status" value="1"/>
</dbReference>
<name>A0A547PL82_9RHOB</name>
<dbReference type="Proteomes" id="UP000318590">
    <property type="component" value="Unassembled WGS sequence"/>
</dbReference>
<dbReference type="AlphaFoldDB" id="A0A547PL82"/>
<proteinExistence type="predicted"/>
<gene>
    <name evidence="1" type="ORF">FEV53_18125</name>
</gene>
<comment type="caution">
    <text evidence="1">The sequence shown here is derived from an EMBL/GenBank/DDBJ whole genome shotgun (WGS) entry which is preliminary data.</text>
</comment>
<dbReference type="RefSeq" id="WP_142836136.1">
    <property type="nucleotide sequence ID" value="NZ_VFSV01000060.1"/>
</dbReference>
<protein>
    <submittedName>
        <fullName evidence="1">Uncharacterized protein</fullName>
    </submittedName>
</protein>
<dbReference type="EMBL" id="VFSV01000060">
    <property type="protein sequence ID" value="TRD14910.1"/>
    <property type="molecule type" value="Genomic_DNA"/>
</dbReference>
<dbReference type="OrthoDB" id="5464439at2"/>
<keyword evidence="2" id="KW-1185">Reference proteome</keyword>
<sequence length="458" mass="51533">MNSDQVSREHFFYVSVARFVFLHPDYGIVSVRDPIRLAEAESYGLSPLLIYGLTVAGLPLRWLTFSKVDEPRPIQSVLSEAWSHGEGLRGLPDTLRVNRNLAAASPDLGVRLSDIGVRLAICDTKDKSHPAALRSAQTQAQWLSWQGSGRSTVQDPVDALNKTVAQDHREDTEWRALTSLYAKKRQQMEHWLSLPFRDSRVPSIERMDWTPGPWLYPQEATIPPNQPRYFHTDDRSRDIWLLTGQGHDADHMDTDCDSAGTDLHEVAALAQNIVDCWPNPPEEIATAVGVTHRQLRWFLSARADLDKTARYRLEDLLGIDVDELTGCLTALGPYVLIARKRKAVDAIYNEISDGGDASPFELLPRTGSADPSWRYILINAFGRPPSFVMVPRGDRLADQLDSLIVNFSGPLSVSRSLYQDVVSTCARACRSPEANIASMDDFARRHHQLWRDCVWQPE</sequence>
<accession>A0A547PL82</accession>
<reference evidence="1 2" key="1">
    <citation type="submission" date="2019-06" db="EMBL/GenBank/DDBJ databases">
        <title>Paenimaribius caenipelagi gen. nov., sp. nov., isolated from a tidal flat.</title>
        <authorList>
            <person name="Yoon J.-H."/>
        </authorList>
    </citation>
    <scope>NUCLEOTIDE SEQUENCE [LARGE SCALE GENOMIC DNA]</scope>
    <source>
        <strain evidence="1 2">JBTF-M29</strain>
    </source>
</reference>
<evidence type="ECO:0000313" key="1">
    <source>
        <dbReference type="EMBL" id="TRD14910.1"/>
    </source>
</evidence>